<keyword evidence="2" id="KW-1133">Transmembrane helix</keyword>
<evidence type="ECO:0000256" key="1">
    <source>
        <dbReference type="SAM" id="MobiDB-lite"/>
    </source>
</evidence>
<feature type="region of interest" description="Disordered" evidence="1">
    <location>
        <begin position="71"/>
        <end position="96"/>
    </location>
</feature>
<accession>A0A7T0LJH3</accession>
<proteinExistence type="predicted"/>
<evidence type="ECO:0000313" key="5">
    <source>
        <dbReference type="Proteomes" id="UP000594637"/>
    </source>
</evidence>
<keyword evidence="5" id="KW-1185">Reference proteome</keyword>
<keyword evidence="2" id="KW-0812">Transmembrane</keyword>
<dbReference type="RefSeq" id="WP_166855953.1">
    <property type="nucleotide sequence ID" value="NZ_CP063989.1"/>
</dbReference>
<name>A0A7T0LJH3_9ACTO</name>
<dbReference type="Proteomes" id="UP000594637">
    <property type="component" value="Chromosome"/>
</dbReference>
<evidence type="ECO:0000259" key="3">
    <source>
        <dbReference type="Pfam" id="PF25591"/>
    </source>
</evidence>
<keyword evidence="2" id="KW-0472">Membrane</keyword>
<dbReference type="EMBL" id="CP063989">
    <property type="protein sequence ID" value="QPL04919.1"/>
    <property type="molecule type" value="Genomic_DNA"/>
</dbReference>
<gene>
    <name evidence="4" type="ORF">ID810_09225</name>
</gene>
<evidence type="ECO:0000256" key="2">
    <source>
        <dbReference type="SAM" id="Phobius"/>
    </source>
</evidence>
<dbReference type="Pfam" id="PF25591">
    <property type="entry name" value="LRV_2"/>
    <property type="match status" value="1"/>
</dbReference>
<reference evidence="4 5" key="1">
    <citation type="submission" date="2020-11" db="EMBL/GenBank/DDBJ databases">
        <title>Actinomyces sp. ZJ750.</title>
        <authorList>
            <person name="Zhou J."/>
        </authorList>
    </citation>
    <scope>NUCLEOTIDE SEQUENCE [LARGE SCALE GENOMIC DNA]</scope>
    <source>
        <strain evidence="4 5">ZJ750</strain>
    </source>
</reference>
<dbReference type="KEGG" id="arep:ID810_09225"/>
<feature type="transmembrane region" description="Helical" evidence="2">
    <location>
        <begin position="108"/>
        <end position="131"/>
    </location>
</feature>
<protein>
    <recommendedName>
        <fullName evidence="3">Leucine rich repeat variant domain-containing protein</fullName>
    </recommendedName>
</protein>
<dbReference type="AlphaFoldDB" id="A0A7T0LJH3"/>
<evidence type="ECO:0000313" key="4">
    <source>
        <dbReference type="EMBL" id="QPL04919.1"/>
    </source>
</evidence>
<sequence length="268" mass="28873">MRREELRQEAMDPQTPRERLEALVDNAPEVHDVLILNPELPEDLRGYLIESSPMARDAWNRHLAEEQAKAQREAAASRAAAMRGPSTTSMTTPVPQPARSSGIVGKGCGCGCLVLIIIFVVVPIVAFLISLSSGGDDAAEPVESAQEKVSPAPDEAISASLIQSPSLNISCEIYESGVYCSIYERYYADAGLQDCSDTLFSISVTETVDLQCGNEYLGNEGDSVTTLEYGQSVATDGYACSSAEDGMTCWNQYTGNGFTISRSGYSTW</sequence>
<feature type="domain" description="Leucine rich repeat variant" evidence="3">
    <location>
        <begin position="6"/>
        <end position="51"/>
    </location>
</feature>
<organism evidence="4 5">
    <name type="scientific">Actinomyces respiraculi</name>
    <dbReference type="NCBI Taxonomy" id="2744574"/>
    <lineage>
        <taxon>Bacteria</taxon>
        <taxon>Bacillati</taxon>
        <taxon>Actinomycetota</taxon>
        <taxon>Actinomycetes</taxon>
        <taxon>Actinomycetales</taxon>
        <taxon>Actinomycetaceae</taxon>
        <taxon>Actinomyces</taxon>
    </lineage>
</organism>
<dbReference type="InterPro" id="IPR057893">
    <property type="entry name" value="LRV_2"/>
</dbReference>